<dbReference type="InterPro" id="IPR020846">
    <property type="entry name" value="MFS_dom"/>
</dbReference>
<dbReference type="CDD" id="cd17319">
    <property type="entry name" value="MFS_ExuT_GudP_like"/>
    <property type="match status" value="1"/>
</dbReference>
<feature type="transmembrane region" description="Helical" evidence="5">
    <location>
        <begin position="393"/>
        <end position="410"/>
    </location>
</feature>
<feature type="transmembrane region" description="Helical" evidence="5">
    <location>
        <begin position="370"/>
        <end position="387"/>
    </location>
</feature>
<feature type="transmembrane region" description="Helical" evidence="5">
    <location>
        <begin position="161"/>
        <end position="181"/>
    </location>
</feature>
<dbReference type="RefSeq" id="WP_147649140.1">
    <property type="nucleotide sequence ID" value="NZ_CP042806.1"/>
</dbReference>
<sequence>MKKRHTVLMLLCALSIITFLDRLALPVAESGIRSDLHLSEEQWGWVLGAYILANAIFEIPSGALGDRHGRRKELARIVTWWSFFTAMTGWCRSFLQIAASRFLFGMGAAGAYPNAAGVISRWFPKKEHARAQGFVWGASRLGGSLAPLLLVPLARSVGWRGIFWCMGAIGFVWVALWLLLFRESPEATPDIDIEELIEIGSPTVTSSGYQASELQERVPWSRLFRLPDLWLLSLAYFCYAWGSWFFFGWFTTWLVRSAHFTVAEMGIWASLPFLMGLAGNLAGGVLSEWLVIRFGRRRAYRWVTAICLSVAACLLYGMTAVQTHTGIIVLATAGFGVMDLMLPSAWAMAMGLGGNFGGTASGVMNTAGNLGGWVCTIVFGYVVKFAGNYDLPVRMIAVMILLAAVIFARVDCTRGLETAEDLG</sequence>
<dbReference type="InterPro" id="IPR011701">
    <property type="entry name" value="MFS"/>
</dbReference>
<dbReference type="PROSITE" id="PS50850">
    <property type="entry name" value="MFS"/>
    <property type="match status" value="1"/>
</dbReference>
<evidence type="ECO:0000256" key="1">
    <source>
        <dbReference type="ARBA" id="ARBA00004141"/>
    </source>
</evidence>
<dbReference type="KEGG" id="talb:FTW19_18940"/>
<evidence type="ECO:0000256" key="5">
    <source>
        <dbReference type="SAM" id="Phobius"/>
    </source>
</evidence>
<dbReference type="OrthoDB" id="6360at2"/>
<evidence type="ECO:0000256" key="4">
    <source>
        <dbReference type="ARBA" id="ARBA00023136"/>
    </source>
</evidence>
<dbReference type="Proteomes" id="UP000321820">
    <property type="component" value="Chromosome"/>
</dbReference>
<dbReference type="SUPFAM" id="SSF103473">
    <property type="entry name" value="MFS general substrate transporter"/>
    <property type="match status" value="1"/>
</dbReference>
<evidence type="ECO:0000256" key="2">
    <source>
        <dbReference type="ARBA" id="ARBA00022692"/>
    </source>
</evidence>
<feature type="domain" description="Major facilitator superfamily (MFS) profile" evidence="6">
    <location>
        <begin position="7"/>
        <end position="414"/>
    </location>
</feature>
<proteinExistence type="predicted"/>
<keyword evidence="3 5" id="KW-1133">Transmembrane helix</keyword>
<dbReference type="GO" id="GO:0022857">
    <property type="term" value="F:transmembrane transporter activity"/>
    <property type="evidence" value="ECO:0007669"/>
    <property type="project" value="InterPro"/>
</dbReference>
<dbReference type="GO" id="GO:0016020">
    <property type="term" value="C:membrane"/>
    <property type="evidence" value="ECO:0007669"/>
    <property type="project" value="UniProtKB-SubCell"/>
</dbReference>
<comment type="subcellular location">
    <subcellularLocation>
        <location evidence="1">Membrane</location>
        <topology evidence="1">Multi-pass membrane protein</topology>
    </subcellularLocation>
</comment>
<name>A0A5B9EGE1_9BACT</name>
<dbReference type="EMBL" id="CP042806">
    <property type="protein sequence ID" value="QEE29870.1"/>
    <property type="molecule type" value="Genomic_DNA"/>
</dbReference>
<feature type="transmembrane region" description="Helical" evidence="5">
    <location>
        <begin position="327"/>
        <end position="349"/>
    </location>
</feature>
<feature type="transmembrane region" description="Helical" evidence="5">
    <location>
        <begin position="299"/>
        <end position="321"/>
    </location>
</feature>
<evidence type="ECO:0000313" key="8">
    <source>
        <dbReference type="Proteomes" id="UP000321820"/>
    </source>
</evidence>
<keyword evidence="8" id="KW-1185">Reference proteome</keyword>
<evidence type="ECO:0000313" key="7">
    <source>
        <dbReference type="EMBL" id="QEE29870.1"/>
    </source>
</evidence>
<feature type="transmembrane region" description="Helical" evidence="5">
    <location>
        <begin position="42"/>
        <end position="65"/>
    </location>
</feature>
<keyword evidence="2 5" id="KW-0812">Transmembrane</keyword>
<dbReference type="Gene3D" id="1.20.1250.20">
    <property type="entry name" value="MFS general substrate transporter like domains"/>
    <property type="match status" value="2"/>
</dbReference>
<gene>
    <name evidence="7" type="ORF">FTW19_18940</name>
</gene>
<dbReference type="PANTHER" id="PTHR11662:SF399">
    <property type="entry name" value="FI19708P1-RELATED"/>
    <property type="match status" value="1"/>
</dbReference>
<dbReference type="InterPro" id="IPR036259">
    <property type="entry name" value="MFS_trans_sf"/>
</dbReference>
<protein>
    <submittedName>
        <fullName evidence="7">MFS transporter</fullName>
    </submittedName>
</protein>
<evidence type="ECO:0000259" key="6">
    <source>
        <dbReference type="PROSITE" id="PS50850"/>
    </source>
</evidence>
<dbReference type="InterPro" id="IPR050382">
    <property type="entry name" value="MFS_Na/Anion_cotransporter"/>
</dbReference>
<feature type="transmembrane region" description="Helical" evidence="5">
    <location>
        <begin position="267"/>
        <end position="292"/>
    </location>
</feature>
<reference evidence="7 8" key="1">
    <citation type="submission" date="2019-08" db="EMBL/GenBank/DDBJ databases">
        <title>Complete genome sequence of Terriglobus albidus strain ORNL.</title>
        <authorList>
            <person name="Podar M."/>
        </authorList>
    </citation>
    <scope>NUCLEOTIDE SEQUENCE [LARGE SCALE GENOMIC DNA]</scope>
    <source>
        <strain evidence="7 8">ORNL</strain>
    </source>
</reference>
<evidence type="ECO:0000256" key="3">
    <source>
        <dbReference type="ARBA" id="ARBA00022989"/>
    </source>
</evidence>
<organism evidence="7 8">
    <name type="scientific">Terriglobus albidus</name>
    <dbReference type="NCBI Taxonomy" id="1592106"/>
    <lineage>
        <taxon>Bacteria</taxon>
        <taxon>Pseudomonadati</taxon>
        <taxon>Acidobacteriota</taxon>
        <taxon>Terriglobia</taxon>
        <taxon>Terriglobales</taxon>
        <taxon>Acidobacteriaceae</taxon>
        <taxon>Terriglobus</taxon>
    </lineage>
</organism>
<dbReference type="PANTHER" id="PTHR11662">
    <property type="entry name" value="SOLUTE CARRIER FAMILY 17"/>
    <property type="match status" value="1"/>
</dbReference>
<accession>A0A5B9EGE1</accession>
<dbReference type="AlphaFoldDB" id="A0A5B9EGE1"/>
<keyword evidence="4 5" id="KW-0472">Membrane</keyword>
<feature type="transmembrane region" description="Helical" evidence="5">
    <location>
        <begin position="77"/>
        <end position="95"/>
    </location>
</feature>
<dbReference type="Pfam" id="PF07690">
    <property type="entry name" value="MFS_1"/>
    <property type="match status" value="1"/>
</dbReference>
<feature type="transmembrane region" description="Helical" evidence="5">
    <location>
        <begin position="229"/>
        <end position="247"/>
    </location>
</feature>